<accession>A0A7G9Y4Z7</accession>
<proteinExistence type="predicted"/>
<feature type="compositionally biased region" description="Basic and acidic residues" evidence="1">
    <location>
        <begin position="170"/>
        <end position="180"/>
    </location>
</feature>
<name>A0A7G9Y4Z7_9EURY</name>
<gene>
    <name evidence="2" type="ORF">DICHBKDE_00023</name>
</gene>
<reference evidence="2" key="1">
    <citation type="submission" date="2020-06" db="EMBL/GenBank/DDBJ databases">
        <title>Unique genomic features of the anaerobic methanotrophic archaea.</title>
        <authorList>
            <person name="Chadwick G.L."/>
            <person name="Skennerton C.T."/>
            <person name="Laso-Perez R."/>
            <person name="Leu A.O."/>
            <person name="Speth D.R."/>
            <person name="Yu H."/>
            <person name="Morgan-Lang C."/>
            <person name="Hatzenpichler R."/>
            <person name="Goudeau D."/>
            <person name="Malmstrom R."/>
            <person name="Brazelton W.J."/>
            <person name="Woyke T."/>
            <person name="Hallam S.J."/>
            <person name="Tyson G.W."/>
            <person name="Wegener G."/>
            <person name="Boetius A."/>
            <person name="Orphan V."/>
        </authorList>
    </citation>
    <scope>NUCLEOTIDE SEQUENCE</scope>
</reference>
<protein>
    <submittedName>
        <fullName evidence="2">Uncharacterized protein</fullName>
    </submittedName>
</protein>
<evidence type="ECO:0000256" key="1">
    <source>
        <dbReference type="SAM" id="MobiDB-lite"/>
    </source>
</evidence>
<feature type="compositionally biased region" description="Basic residues" evidence="1">
    <location>
        <begin position="181"/>
        <end position="201"/>
    </location>
</feature>
<feature type="region of interest" description="Disordered" evidence="1">
    <location>
        <begin position="165"/>
        <end position="235"/>
    </location>
</feature>
<dbReference type="AlphaFoldDB" id="A0A7G9Y4Z7"/>
<organism evidence="2">
    <name type="scientific">Candidatus Methanogaster sp. ANME-2c ERB4</name>
    <dbReference type="NCBI Taxonomy" id="2759911"/>
    <lineage>
        <taxon>Archaea</taxon>
        <taxon>Methanobacteriati</taxon>
        <taxon>Methanobacteriota</taxon>
        <taxon>Stenosarchaea group</taxon>
        <taxon>Methanomicrobia</taxon>
        <taxon>Methanosarcinales</taxon>
        <taxon>ANME-2 cluster</taxon>
        <taxon>Candidatus Methanogasteraceae</taxon>
        <taxon>Candidatus Methanogaster</taxon>
    </lineage>
</organism>
<sequence length="235" mass="27758">MREPRPSNPCHAPDGHGTSRWFRCESRLPYKRRLWSYRMERSVRAAHRRRCRLHRCCRCMGPTPSLRHHLPALASPAGCFRCAQRPRRSCHRRVPIRKRSPYCRHRRDRIRQASGTRLRPGAGAIPARSSLRCCRLRRSHDRVRSQSQLRRHCPRQQLRLRAMSARHCQHCPDPRSDRARTSRATKGRRSRHRAQRLRKPKQQSPYRRQNPDQPPLAKSTSRSRTTNCSSRIAAT</sequence>
<feature type="compositionally biased region" description="Low complexity" evidence="1">
    <location>
        <begin position="219"/>
        <end position="235"/>
    </location>
</feature>
<evidence type="ECO:0000313" key="2">
    <source>
        <dbReference type="EMBL" id="QNO43081.1"/>
    </source>
</evidence>
<dbReference type="EMBL" id="MT630788">
    <property type="protein sequence ID" value="QNO43081.1"/>
    <property type="molecule type" value="Genomic_DNA"/>
</dbReference>